<dbReference type="PANTHER" id="PTHR31873:SF6">
    <property type="entry name" value="ASPARTATE DEHYDROGENASE DOMAIN-CONTAINING PROTEIN"/>
    <property type="match status" value="1"/>
</dbReference>
<dbReference type="RefSeq" id="WP_091663471.1">
    <property type="nucleotide sequence ID" value="NZ_FONT01000008.1"/>
</dbReference>
<keyword evidence="2 6" id="KW-0662">Pyridine nucleotide biosynthesis</keyword>
<dbReference type="SUPFAM" id="SSF55347">
    <property type="entry name" value="Glyceraldehyde-3-phosphate dehydrogenase-like, C-terminal domain"/>
    <property type="match status" value="1"/>
</dbReference>
<name>A0A1I2F0U1_9BACI</name>
<dbReference type="HAMAP" id="MF_01265">
    <property type="entry name" value="NadX"/>
    <property type="match status" value="1"/>
</dbReference>
<keyword evidence="4 6" id="KW-0560">Oxidoreductase</keyword>
<keyword evidence="3 6" id="KW-0521">NADP</keyword>
<dbReference type="InterPro" id="IPR022487">
    <property type="entry name" value="Asp_DH_arc"/>
</dbReference>
<organism evidence="9 10">
    <name type="scientific">Alteribacillus iranensis</name>
    <dbReference type="NCBI Taxonomy" id="930128"/>
    <lineage>
        <taxon>Bacteria</taxon>
        <taxon>Bacillati</taxon>
        <taxon>Bacillota</taxon>
        <taxon>Bacilli</taxon>
        <taxon>Bacillales</taxon>
        <taxon>Bacillaceae</taxon>
        <taxon>Alteribacillus</taxon>
    </lineage>
</organism>
<feature type="domain" description="Aspartate dehydrogenase" evidence="7">
    <location>
        <begin position="157"/>
        <end position="244"/>
    </location>
</feature>
<dbReference type="InterPro" id="IPR005106">
    <property type="entry name" value="Asp/hSer_DH_NAD-bd"/>
</dbReference>
<evidence type="ECO:0000259" key="7">
    <source>
        <dbReference type="Pfam" id="PF01958"/>
    </source>
</evidence>
<dbReference type="AlphaFoldDB" id="A0A1I2F0U1"/>
<dbReference type="GO" id="GO:0016639">
    <property type="term" value="F:oxidoreductase activity, acting on the CH-NH2 group of donors, NAD or NADP as acceptor"/>
    <property type="evidence" value="ECO:0007669"/>
    <property type="project" value="UniProtKB-UniRule"/>
</dbReference>
<comment type="pathway">
    <text evidence="6">Cofactor biosynthesis; NAD(+) biosynthesis; iminoaspartate from L-aspartate (dehydrogenase route): step 1/1.</text>
</comment>
<evidence type="ECO:0000256" key="4">
    <source>
        <dbReference type="ARBA" id="ARBA00023002"/>
    </source>
</evidence>
<feature type="domain" description="Aspartate/homoserine dehydrogenase NAD-binding" evidence="8">
    <location>
        <begin position="7"/>
        <end position="119"/>
    </location>
</feature>
<dbReference type="GO" id="GO:0051287">
    <property type="term" value="F:NAD binding"/>
    <property type="evidence" value="ECO:0007669"/>
    <property type="project" value="UniProtKB-UniRule"/>
</dbReference>
<dbReference type="PIRSF" id="PIRSF005227">
    <property type="entry name" value="Asp_dh_NAD_syn"/>
    <property type="match status" value="1"/>
</dbReference>
<accession>A0A1I2F0U1</accession>
<dbReference type="InterPro" id="IPR036291">
    <property type="entry name" value="NAD(P)-bd_dom_sf"/>
</dbReference>
<feature type="binding site" evidence="6">
    <location>
        <position position="180"/>
    </location>
    <ligand>
        <name>NAD(+)</name>
        <dbReference type="ChEBI" id="CHEBI:57540"/>
    </ligand>
</feature>
<proteinExistence type="inferred from homology"/>
<protein>
    <recommendedName>
        <fullName evidence="6">L-aspartate dehydrogenase</fullName>
        <ecNumber evidence="6">1.4.1.21</ecNumber>
    </recommendedName>
</protein>
<evidence type="ECO:0000256" key="5">
    <source>
        <dbReference type="ARBA" id="ARBA00023027"/>
    </source>
</evidence>
<comment type="function">
    <text evidence="6">Specifically catalyzes the NAD or NADP-dependent dehydrogenation of L-aspartate to iminoaspartate.</text>
</comment>
<dbReference type="PANTHER" id="PTHR31873">
    <property type="entry name" value="L-ASPARTATE DEHYDROGENASE-RELATED"/>
    <property type="match status" value="1"/>
</dbReference>
<reference evidence="9 10" key="1">
    <citation type="submission" date="2016-10" db="EMBL/GenBank/DDBJ databases">
        <authorList>
            <person name="de Groot N.N."/>
        </authorList>
    </citation>
    <scope>NUCLEOTIDE SEQUENCE [LARGE SCALE GENOMIC DNA]</scope>
    <source>
        <strain evidence="9 10">DSM 23995</strain>
    </source>
</reference>
<dbReference type="Gene3D" id="3.40.50.720">
    <property type="entry name" value="NAD(P)-binding Rossmann-like Domain"/>
    <property type="match status" value="1"/>
</dbReference>
<evidence type="ECO:0000256" key="6">
    <source>
        <dbReference type="HAMAP-Rule" id="MF_01265"/>
    </source>
</evidence>
<evidence type="ECO:0000313" key="9">
    <source>
        <dbReference type="EMBL" id="SFE98972.1"/>
    </source>
</evidence>
<dbReference type="InterPro" id="IPR002811">
    <property type="entry name" value="Asp_DH"/>
</dbReference>
<comment type="similarity">
    <text evidence="1 6">Belongs to the L-aspartate dehydrogenase family.</text>
</comment>
<dbReference type="NCBIfam" id="NF009828">
    <property type="entry name" value="PRK13303.1-3"/>
    <property type="match status" value="1"/>
</dbReference>
<keyword evidence="5 6" id="KW-0520">NAD</keyword>
<evidence type="ECO:0000313" key="10">
    <source>
        <dbReference type="Proteomes" id="UP000199516"/>
    </source>
</evidence>
<dbReference type="Gene3D" id="3.30.360.10">
    <property type="entry name" value="Dihydrodipicolinate Reductase, domain 2"/>
    <property type="match status" value="1"/>
</dbReference>
<dbReference type="GO" id="GO:0009435">
    <property type="term" value="P:NAD+ biosynthetic process"/>
    <property type="evidence" value="ECO:0007669"/>
    <property type="project" value="UniProtKB-UniRule"/>
</dbReference>
<dbReference type="Pfam" id="PF01958">
    <property type="entry name" value="Asp_DH_C"/>
    <property type="match status" value="1"/>
</dbReference>
<dbReference type="GO" id="GO:0033735">
    <property type="term" value="F:aspartate dehydrogenase [NAD(P)+] activity"/>
    <property type="evidence" value="ECO:0007669"/>
    <property type="project" value="UniProtKB-EC"/>
</dbReference>
<evidence type="ECO:0000256" key="2">
    <source>
        <dbReference type="ARBA" id="ARBA00022642"/>
    </source>
</evidence>
<evidence type="ECO:0000256" key="1">
    <source>
        <dbReference type="ARBA" id="ARBA00008331"/>
    </source>
</evidence>
<dbReference type="Pfam" id="PF03447">
    <property type="entry name" value="NAD_binding_3"/>
    <property type="match status" value="1"/>
</dbReference>
<evidence type="ECO:0000256" key="3">
    <source>
        <dbReference type="ARBA" id="ARBA00022857"/>
    </source>
</evidence>
<evidence type="ECO:0000259" key="8">
    <source>
        <dbReference type="Pfam" id="PF03447"/>
    </source>
</evidence>
<keyword evidence="10" id="KW-1185">Reference proteome</keyword>
<dbReference type="EMBL" id="FONT01000008">
    <property type="protein sequence ID" value="SFE98972.1"/>
    <property type="molecule type" value="Genomic_DNA"/>
</dbReference>
<dbReference type="OrthoDB" id="1906017at2"/>
<comment type="catalytic activity">
    <reaction evidence="6">
        <text>L-aspartate + NADP(+) + H2O = oxaloacetate + NH4(+) + NADPH + H(+)</text>
        <dbReference type="Rhea" id="RHEA:11784"/>
        <dbReference type="ChEBI" id="CHEBI:15377"/>
        <dbReference type="ChEBI" id="CHEBI:15378"/>
        <dbReference type="ChEBI" id="CHEBI:16452"/>
        <dbReference type="ChEBI" id="CHEBI:28938"/>
        <dbReference type="ChEBI" id="CHEBI:29991"/>
        <dbReference type="ChEBI" id="CHEBI:57783"/>
        <dbReference type="ChEBI" id="CHEBI:58349"/>
        <dbReference type="EC" id="1.4.1.21"/>
    </reaction>
</comment>
<dbReference type="InterPro" id="IPR020626">
    <property type="entry name" value="Asp_DH_prok"/>
</dbReference>
<dbReference type="Proteomes" id="UP000199516">
    <property type="component" value="Unassembled WGS sequence"/>
</dbReference>
<dbReference type="NCBIfam" id="TIGR03855">
    <property type="entry name" value="NAD_NadX"/>
    <property type="match status" value="1"/>
</dbReference>
<dbReference type="InterPro" id="IPR011182">
    <property type="entry name" value="L-Asp_DH"/>
</dbReference>
<dbReference type="UniPathway" id="UPA00253">
    <property type="reaction ID" value="UER00456"/>
</dbReference>
<dbReference type="NCBIfam" id="NF009829">
    <property type="entry name" value="PRK13303.1-4"/>
    <property type="match status" value="1"/>
</dbReference>
<dbReference type="NCBIfam" id="NF009830">
    <property type="entry name" value="PRK13304.1"/>
    <property type="match status" value="1"/>
</dbReference>
<dbReference type="SUPFAM" id="SSF51735">
    <property type="entry name" value="NAD(P)-binding Rossmann-fold domains"/>
    <property type="match status" value="1"/>
</dbReference>
<comment type="miscellaneous">
    <text evidence="6">The iminoaspartate product is unstable in aqueous solution and can decompose to oxaloacetate and ammonia.</text>
</comment>
<dbReference type="GO" id="GO:0050661">
    <property type="term" value="F:NADP binding"/>
    <property type="evidence" value="ECO:0007669"/>
    <property type="project" value="UniProtKB-UniRule"/>
</dbReference>
<sequence length="259" mass="27748">MNIGIIGAGAIAQFLMEEIQKDTETDLSVQSLLVRDTNKYATLRETFGIDLFDEVDAFLDSDIDIVVEAANIEAVKSLVPHTLEKKDVVVISIGALADKTFSETVYSTAETFHRSVYLPSGAIGGIDLIQNASSLGEVEKVSLTTRKPAHSLGEPGITEEKVIFHGPASDAIEKFPKNINVSIILSLAGKGIRETEVTIIADPNADKNEHAIKAIGDFGTFTATIENNPLPSNPKTSYLAALSILGTLKKVKSPLRIGT</sequence>
<gene>
    <name evidence="6" type="primary">nadX</name>
    <name evidence="9" type="ORF">SAMN05192532_10834</name>
</gene>
<feature type="active site" evidence="6">
    <location>
        <position position="210"/>
    </location>
</feature>
<feature type="binding site" evidence="6">
    <location>
        <position position="122"/>
    </location>
    <ligand>
        <name>NAD(+)</name>
        <dbReference type="ChEBI" id="CHEBI:57540"/>
    </ligand>
</feature>
<dbReference type="STRING" id="930128.SAMN05192532_10834"/>
<dbReference type="EC" id="1.4.1.21" evidence="6"/>
<comment type="catalytic activity">
    <reaction evidence="6">
        <text>L-aspartate + NAD(+) + H2O = oxaloacetate + NH4(+) + NADH + H(+)</text>
        <dbReference type="Rhea" id="RHEA:11788"/>
        <dbReference type="ChEBI" id="CHEBI:15377"/>
        <dbReference type="ChEBI" id="CHEBI:15378"/>
        <dbReference type="ChEBI" id="CHEBI:16452"/>
        <dbReference type="ChEBI" id="CHEBI:28938"/>
        <dbReference type="ChEBI" id="CHEBI:29991"/>
        <dbReference type="ChEBI" id="CHEBI:57540"/>
        <dbReference type="ChEBI" id="CHEBI:57945"/>
        <dbReference type="EC" id="1.4.1.21"/>
    </reaction>
</comment>